<evidence type="ECO:0000313" key="2">
    <source>
        <dbReference type="EMBL" id="MFB9324887.1"/>
    </source>
</evidence>
<dbReference type="EMBL" id="JBHMDO010000003">
    <property type="protein sequence ID" value="MFB9324887.1"/>
    <property type="molecule type" value="Genomic_DNA"/>
</dbReference>
<dbReference type="Pfam" id="PF04286">
    <property type="entry name" value="DUF445"/>
    <property type="match status" value="1"/>
</dbReference>
<dbReference type="InterPro" id="IPR007383">
    <property type="entry name" value="DUF445"/>
</dbReference>
<accession>A0ABV5KI33</accession>
<reference evidence="2 3" key="1">
    <citation type="submission" date="2024-09" db="EMBL/GenBank/DDBJ databases">
        <authorList>
            <person name="Sun Q."/>
            <person name="Mori K."/>
        </authorList>
    </citation>
    <scope>NUCLEOTIDE SEQUENCE [LARGE SCALE GENOMIC DNA]</scope>
    <source>
        <strain evidence="2 3">TISTR 2452</strain>
    </source>
</reference>
<keyword evidence="1" id="KW-1133">Transmembrane helix</keyword>
<keyword evidence="3" id="KW-1185">Reference proteome</keyword>
<protein>
    <submittedName>
        <fullName evidence="2">DUF445 domain-containing protein</fullName>
    </submittedName>
</protein>
<evidence type="ECO:0000256" key="1">
    <source>
        <dbReference type="SAM" id="Phobius"/>
    </source>
</evidence>
<evidence type="ECO:0000313" key="3">
    <source>
        <dbReference type="Proteomes" id="UP001589747"/>
    </source>
</evidence>
<sequence length="433" mass="48965">MIKKDHVKRYADSALTLSFVGTLAAYPFQHTFWGGLCYSGFSAATIGGLADTFAVSALFRQPLGIPWPRFMGTRIIARNRDRLINEIVDMVQHELLSLPSIRRKVEQFQVADMLETYLTKHGGEADLTRLLQRFASEAMEGADIGELARKVQAFLLDHAHNFQASDLLADVADWTIRNGYDDKLLDFLIREGIRLVKTTELRQAVEQLVASALKTYEGDRNNRKFVNSVAGINPVSMSHVVQMKLALALQQQLRPDNPKRLHLKELLAEYARRLREEEALREKVERGKLQLIAFAREHLDLGAMLEEWLRRLKPDPAAAAEEKGAARSTPDQERSEWMHRRIAEFVRKFSGSRASLESLDGALKQAAMRGFEQKHDAIGRLVREGLEQFTEAELIRFVHDKAGRDLQFIRLNGTVVGGLIGLLLFLATGWGVR</sequence>
<gene>
    <name evidence="2" type="ORF">ACFFSY_02885</name>
</gene>
<comment type="caution">
    <text evidence="2">The sequence shown here is derived from an EMBL/GenBank/DDBJ whole genome shotgun (WGS) entry which is preliminary data.</text>
</comment>
<dbReference type="PANTHER" id="PTHR38442">
    <property type="entry name" value="INNER MEMBRANE PROTEIN-RELATED"/>
    <property type="match status" value="1"/>
</dbReference>
<organism evidence="2 3">
    <name type="scientific">Paenibacillus aurantiacus</name>
    <dbReference type="NCBI Taxonomy" id="1936118"/>
    <lineage>
        <taxon>Bacteria</taxon>
        <taxon>Bacillati</taxon>
        <taxon>Bacillota</taxon>
        <taxon>Bacilli</taxon>
        <taxon>Bacillales</taxon>
        <taxon>Paenibacillaceae</taxon>
        <taxon>Paenibacillus</taxon>
    </lineage>
</organism>
<name>A0ABV5KI33_9BACL</name>
<dbReference type="Proteomes" id="UP001589747">
    <property type="component" value="Unassembled WGS sequence"/>
</dbReference>
<dbReference type="RefSeq" id="WP_377489598.1">
    <property type="nucleotide sequence ID" value="NZ_JBHMDO010000003.1"/>
</dbReference>
<keyword evidence="1" id="KW-0812">Transmembrane</keyword>
<dbReference type="PANTHER" id="PTHR38442:SF1">
    <property type="entry name" value="INNER MEMBRANE PROTEIN"/>
    <property type="match status" value="1"/>
</dbReference>
<feature type="transmembrane region" description="Helical" evidence="1">
    <location>
        <begin position="411"/>
        <end position="432"/>
    </location>
</feature>
<proteinExistence type="predicted"/>
<keyword evidence="1" id="KW-0472">Membrane</keyword>